<gene>
    <name evidence="1" type="ORF">CYNAS_LOCUS2092</name>
</gene>
<sequence>MECRNGRWILTGTRFASGKEFTHLVCYKEAIVQNFADIPRSHTSRTCKLCSPIGNVPESGLCPPGFRCSRPSIESIIGSSNCGQSIIECPGPDLVVQLSSGLSAIVYPQDVYCDGSWIYHDGRRKHQVVNMLCLSKE</sequence>
<accession>A0AA36GFA0</accession>
<dbReference type="Proteomes" id="UP001176961">
    <property type="component" value="Unassembled WGS sequence"/>
</dbReference>
<organism evidence="1 2">
    <name type="scientific">Cylicocyclus nassatus</name>
    <name type="common">Nematode worm</name>
    <dbReference type="NCBI Taxonomy" id="53992"/>
    <lineage>
        <taxon>Eukaryota</taxon>
        <taxon>Metazoa</taxon>
        <taxon>Ecdysozoa</taxon>
        <taxon>Nematoda</taxon>
        <taxon>Chromadorea</taxon>
        <taxon>Rhabditida</taxon>
        <taxon>Rhabditina</taxon>
        <taxon>Rhabditomorpha</taxon>
        <taxon>Strongyloidea</taxon>
        <taxon>Strongylidae</taxon>
        <taxon>Cylicocyclus</taxon>
    </lineage>
</organism>
<proteinExistence type="predicted"/>
<keyword evidence="2" id="KW-1185">Reference proteome</keyword>
<reference evidence="1" key="1">
    <citation type="submission" date="2023-07" db="EMBL/GenBank/DDBJ databases">
        <authorList>
            <consortium name="CYATHOMIX"/>
        </authorList>
    </citation>
    <scope>NUCLEOTIDE SEQUENCE</scope>
    <source>
        <strain evidence="1">N/A</strain>
    </source>
</reference>
<dbReference type="EMBL" id="CATQJL010000001">
    <property type="protein sequence ID" value="CAJ0590109.1"/>
    <property type="molecule type" value="Genomic_DNA"/>
</dbReference>
<protein>
    <submittedName>
        <fullName evidence="1">Uncharacterized protein</fullName>
    </submittedName>
</protein>
<name>A0AA36GFA0_CYLNA</name>
<dbReference type="AlphaFoldDB" id="A0AA36GFA0"/>
<evidence type="ECO:0000313" key="1">
    <source>
        <dbReference type="EMBL" id="CAJ0590109.1"/>
    </source>
</evidence>
<comment type="caution">
    <text evidence="1">The sequence shown here is derived from an EMBL/GenBank/DDBJ whole genome shotgun (WGS) entry which is preliminary data.</text>
</comment>
<evidence type="ECO:0000313" key="2">
    <source>
        <dbReference type="Proteomes" id="UP001176961"/>
    </source>
</evidence>